<proteinExistence type="predicted"/>
<protein>
    <submittedName>
        <fullName evidence="1">Uncharacterized protein</fullName>
    </submittedName>
</protein>
<evidence type="ECO:0000313" key="2">
    <source>
        <dbReference type="Proteomes" id="UP001066276"/>
    </source>
</evidence>
<comment type="caution">
    <text evidence="1">The sequence shown here is derived from an EMBL/GenBank/DDBJ whole genome shotgun (WGS) entry which is preliminary data.</text>
</comment>
<organism evidence="1 2">
    <name type="scientific">Pleurodeles waltl</name>
    <name type="common">Iberian ribbed newt</name>
    <dbReference type="NCBI Taxonomy" id="8319"/>
    <lineage>
        <taxon>Eukaryota</taxon>
        <taxon>Metazoa</taxon>
        <taxon>Chordata</taxon>
        <taxon>Craniata</taxon>
        <taxon>Vertebrata</taxon>
        <taxon>Euteleostomi</taxon>
        <taxon>Amphibia</taxon>
        <taxon>Batrachia</taxon>
        <taxon>Caudata</taxon>
        <taxon>Salamandroidea</taxon>
        <taxon>Salamandridae</taxon>
        <taxon>Pleurodelinae</taxon>
        <taxon>Pleurodeles</taxon>
    </lineage>
</organism>
<dbReference type="Proteomes" id="UP001066276">
    <property type="component" value="Chromosome 3_2"/>
</dbReference>
<accession>A0AAV7U1C6</accession>
<keyword evidence="2" id="KW-1185">Reference proteome</keyword>
<evidence type="ECO:0000313" key="1">
    <source>
        <dbReference type="EMBL" id="KAJ1182280.1"/>
    </source>
</evidence>
<gene>
    <name evidence="1" type="ORF">NDU88_007473</name>
</gene>
<dbReference type="EMBL" id="JANPWB010000006">
    <property type="protein sequence ID" value="KAJ1182280.1"/>
    <property type="molecule type" value="Genomic_DNA"/>
</dbReference>
<sequence>MHFILHQRTSCVTAGVLQAPAPGLRGSSELACFNQSCCCSHAWKRMGAAPRLVGFICWLFGSGFVVFWKRGVLQPDEPTAGGDVLGSVLRAFRATGQRNVERGQMNVESGFVLWQLRQGMDADGRREKLYRCNLE</sequence>
<name>A0AAV7U1C6_PLEWA</name>
<dbReference type="AlphaFoldDB" id="A0AAV7U1C6"/>
<reference evidence="1" key="1">
    <citation type="journal article" date="2022" name="bioRxiv">
        <title>Sequencing and chromosome-scale assembly of the giantPleurodeles waltlgenome.</title>
        <authorList>
            <person name="Brown T."/>
            <person name="Elewa A."/>
            <person name="Iarovenko S."/>
            <person name="Subramanian E."/>
            <person name="Araus A.J."/>
            <person name="Petzold A."/>
            <person name="Susuki M."/>
            <person name="Suzuki K.-i.T."/>
            <person name="Hayashi T."/>
            <person name="Toyoda A."/>
            <person name="Oliveira C."/>
            <person name="Osipova E."/>
            <person name="Leigh N.D."/>
            <person name="Simon A."/>
            <person name="Yun M.H."/>
        </authorList>
    </citation>
    <scope>NUCLEOTIDE SEQUENCE</scope>
    <source>
        <strain evidence="1">20211129_DDA</strain>
        <tissue evidence="1">Liver</tissue>
    </source>
</reference>